<dbReference type="Proteomes" id="UP001165064">
    <property type="component" value="Unassembled WGS sequence"/>
</dbReference>
<evidence type="ECO:0000313" key="2">
    <source>
        <dbReference type="Proteomes" id="UP001165064"/>
    </source>
</evidence>
<comment type="caution">
    <text evidence="1">The sequence shown here is derived from an EMBL/GenBank/DDBJ whole genome shotgun (WGS) entry which is preliminary data.</text>
</comment>
<accession>A0ACB5TCG9</accession>
<organism evidence="1 2">
    <name type="scientific">Ambrosiozyma monospora</name>
    <name type="common">Yeast</name>
    <name type="synonym">Endomycopsis monosporus</name>
    <dbReference type="NCBI Taxonomy" id="43982"/>
    <lineage>
        <taxon>Eukaryota</taxon>
        <taxon>Fungi</taxon>
        <taxon>Dikarya</taxon>
        <taxon>Ascomycota</taxon>
        <taxon>Saccharomycotina</taxon>
        <taxon>Pichiomycetes</taxon>
        <taxon>Pichiales</taxon>
        <taxon>Pichiaceae</taxon>
        <taxon>Ambrosiozyma</taxon>
    </lineage>
</organism>
<evidence type="ECO:0000313" key="1">
    <source>
        <dbReference type="EMBL" id="GME85346.1"/>
    </source>
</evidence>
<protein>
    <submittedName>
        <fullName evidence="1">Unnamed protein product</fullName>
    </submittedName>
</protein>
<reference evidence="1" key="1">
    <citation type="submission" date="2023-04" db="EMBL/GenBank/DDBJ databases">
        <title>Ambrosiozyma monospora NBRC 10751.</title>
        <authorList>
            <person name="Ichikawa N."/>
            <person name="Sato H."/>
            <person name="Tonouchi N."/>
        </authorList>
    </citation>
    <scope>NUCLEOTIDE SEQUENCE</scope>
    <source>
        <strain evidence="1">NBRC 10751</strain>
    </source>
</reference>
<dbReference type="EMBL" id="BSXS01006311">
    <property type="protein sequence ID" value="GME85346.1"/>
    <property type="molecule type" value="Genomic_DNA"/>
</dbReference>
<sequence>MFRSDSTTNESSDPEVPYQRISSGQIDQQFGLPKHNKEDGCVHSTSSLKLDPLATTNTATTDVPKSSGGVITKSIFEDGLNVLNMIKTRDRKNNTRHRQFQFQDQSSHGFHKDESINYTSASASASGAGSSSSSSSSSDQQQQKQIPVRLPTTNNSLQQLASTTTRQRKKKRVISPLISSKLSRFSSNSSTSLSRSRVGSYSHQNSNAHLSSRAGSRSTNQGSYFSSVSNSNSNSNSTSSTQRLAVGGGLPSSPFGNNLFGNFGHGSGPASTSASGTCHVVKNPMLTSSSSSQDCNVKRPVIPFKGLFSMSSSSADDETSLNFMKVGGTGLKKEQQGKDRIPSSTSSHTLQLLDKVKNLQLELQMSSSELKIKDIELEKTKKSLLDADVKISELEQKLKVKVAETACERGYHVGQKEEQDDDYQSTSNQN</sequence>
<gene>
    <name evidence="1" type="ORF">Amon02_000754800</name>
</gene>
<keyword evidence="2" id="KW-1185">Reference proteome</keyword>
<name>A0ACB5TCG9_AMBMO</name>
<proteinExistence type="predicted"/>